<evidence type="ECO:0000313" key="2">
    <source>
        <dbReference type="Proteomes" id="UP001175226"/>
    </source>
</evidence>
<keyword evidence="2" id="KW-1185">Reference proteome</keyword>
<evidence type="ECO:0000313" key="1">
    <source>
        <dbReference type="EMBL" id="KAK0447223.1"/>
    </source>
</evidence>
<dbReference type="EMBL" id="JAUEPT010000012">
    <property type="protein sequence ID" value="KAK0447223.1"/>
    <property type="molecule type" value="Genomic_DNA"/>
</dbReference>
<protein>
    <submittedName>
        <fullName evidence="1">Uncharacterized protein</fullName>
    </submittedName>
</protein>
<dbReference type="Proteomes" id="UP001175226">
    <property type="component" value="Unassembled WGS sequence"/>
</dbReference>
<accession>A0AA39JVA2</accession>
<sequence>MSASPVRPQPSSASDHISPLRIVINIFSPTLSLRCGLLEQPEPFRRTERQCLQESFWKFLSSYGSWRARHSTRVVGYFADNIVFQGWMAGVVQDCFGKDIRQKNQYLWIPLAPVNPHYVKSPIPLGYQHRHPAAHRLAGGPEAMHDTGDICGRILSNNIAQDVLHQGRRQGAKDYSLAMLRYAVFKDHDLAVVNTSRATTLVACVIVQWLFACRGAGPEVQ</sequence>
<dbReference type="AlphaFoldDB" id="A0AA39JVA2"/>
<comment type="caution">
    <text evidence="1">The sequence shown here is derived from an EMBL/GenBank/DDBJ whole genome shotgun (WGS) entry which is preliminary data.</text>
</comment>
<organism evidence="1 2">
    <name type="scientific">Armillaria borealis</name>
    <dbReference type="NCBI Taxonomy" id="47425"/>
    <lineage>
        <taxon>Eukaryota</taxon>
        <taxon>Fungi</taxon>
        <taxon>Dikarya</taxon>
        <taxon>Basidiomycota</taxon>
        <taxon>Agaricomycotina</taxon>
        <taxon>Agaricomycetes</taxon>
        <taxon>Agaricomycetidae</taxon>
        <taxon>Agaricales</taxon>
        <taxon>Marasmiineae</taxon>
        <taxon>Physalacriaceae</taxon>
        <taxon>Armillaria</taxon>
    </lineage>
</organism>
<proteinExistence type="predicted"/>
<name>A0AA39JVA2_9AGAR</name>
<feature type="non-terminal residue" evidence="1">
    <location>
        <position position="221"/>
    </location>
</feature>
<gene>
    <name evidence="1" type="ORF">EV421DRAFT_1789445</name>
</gene>
<reference evidence="1" key="1">
    <citation type="submission" date="2023-06" db="EMBL/GenBank/DDBJ databases">
        <authorList>
            <consortium name="Lawrence Berkeley National Laboratory"/>
            <person name="Ahrendt S."/>
            <person name="Sahu N."/>
            <person name="Indic B."/>
            <person name="Wong-Bajracharya J."/>
            <person name="Merenyi Z."/>
            <person name="Ke H.-M."/>
            <person name="Monk M."/>
            <person name="Kocsube S."/>
            <person name="Drula E."/>
            <person name="Lipzen A."/>
            <person name="Balint B."/>
            <person name="Henrissat B."/>
            <person name="Andreopoulos B."/>
            <person name="Martin F.M."/>
            <person name="Harder C.B."/>
            <person name="Rigling D."/>
            <person name="Ford K.L."/>
            <person name="Foster G.D."/>
            <person name="Pangilinan J."/>
            <person name="Papanicolaou A."/>
            <person name="Barry K."/>
            <person name="LaButti K."/>
            <person name="Viragh M."/>
            <person name="Koriabine M."/>
            <person name="Yan M."/>
            <person name="Riley R."/>
            <person name="Champramary S."/>
            <person name="Plett K.L."/>
            <person name="Tsai I.J."/>
            <person name="Slot J."/>
            <person name="Sipos G."/>
            <person name="Plett J."/>
            <person name="Nagy L.G."/>
            <person name="Grigoriev I.V."/>
        </authorList>
    </citation>
    <scope>NUCLEOTIDE SEQUENCE</scope>
    <source>
        <strain evidence="1">FPL87.14</strain>
    </source>
</reference>